<comment type="caution">
    <text evidence="1">The sequence shown here is derived from an EMBL/GenBank/DDBJ whole genome shotgun (WGS) entry which is preliminary data.</text>
</comment>
<dbReference type="AlphaFoldDB" id="A0A8J5S9G9"/>
<sequence length="79" mass="8559">MGIEQRNSRSGGRQAALRSARVRACGCQQCTRRRGADAVRWALAAGVVPLWRTRQGRGARGVHACTAIGQTGRDRVGRE</sequence>
<reference evidence="1" key="1">
    <citation type="journal article" date="2021" name="bioRxiv">
        <title>Whole Genome Assembly and Annotation of Northern Wild Rice, Zizania palustris L., Supports a Whole Genome Duplication in the Zizania Genus.</title>
        <authorList>
            <person name="Haas M."/>
            <person name="Kono T."/>
            <person name="Macchietto M."/>
            <person name="Millas R."/>
            <person name="McGilp L."/>
            <person name="Shao M."/>
            <person name="Duquette J."/>
            <person name="Hirsch C.N."/>
            <person name="Kimball J."/>
        </authorList>
    </citation>
    <scope>NUCLEOTIDE SEQUENCE</scope>
    <source>
        <tissue evidence="1">Fresh leaf tissue</tissue>
    </source>
</reference>
<gene>
    <name evidence="1" type="ORF">GUJ93_ZPchr0001g32094</name>
</gene>
<evidence type="ECO:0000313" key="2">
    <source>
        <dbReference type="Proteomes" id="UP000729402"/>
    </source>
</evidence>
<organism evidence="1 2">
    <name type="scientific">Zizania palustris</name>
    <name type="common">Northern wild rice</name>
    <dbReference type="NCBI Taxonomy" id="103762"/>
    <lineage>
        <taxon>Eukaryota</taxon>
        <taxon>Viridiplantae</taxon>
        <taxon>Streptophyta</taxon>
        <taxon>Embryophyta</taxon>
        <taxon>Tracheophyta</taxon>
        <taxon>Spermatophyta</taxon>
        <taxon>Magnoliopsida</taxon>
        <taxon>Liliopsida</taxon>
        <taxon>Poales</taxon>
        <taxon>Poaceae</taxon>
        <taxon>BOP clade</taxon>
        <taxon>Oryzoideae</taxon>
        <taxon>Oryzeae</taxon>
        <taxon>Zizaniinae</taxon>
        <taxon>Zizania</taxon>
    </lineage>
</organism>
<dbReference type="EMBL" id="JAAALK010000288">
    <property type="protein sequence ID" value="KAG8052851.1"/>
    <property type="molecule type" value="Genomic_DNA"/>
</dbReference>
<protein>
    <submittedName>
        <fullName evidence="1">Uncharacterized protein</fullName>
    </submittedName>
</protein>
<dbReference type="Proteomes" id="UP000729402">
    <property type="component" value="Unassembled WGS sequence"/>
</dbReference>
<reference evidence="1" key="2">
    <citation type="submission" date="2021-02" db="EMBL/GenBank/DDBJ databases">
        <authorList>
            <person name="Kimball J.A."/>
            <person name="Haas M.W."/>
            <person name="Macchietto M."/>
            <person name="Kono T."/>
            <person name="Duquette J."/>
            <person name="Shao M."/>
        </authorList>
    </citation>
    <scope>NUCLEOTIDE SEQUENCE</scope>
    <source>
        <tissue evidence="1">Fresh leaf tissue</tissue>
    </source>
</reference>
<evidence type="ECO:0000313" key="1">
    <source>
        <dbReference type="EMBL" id="KAG8052851.1"/>
    </source>
</evidence>
<name>A0A8J5S9G9_ZIZPA</name>
<proteinExistence type="predicted"/>
<accession>A0A8J5S9G9</accession>
<keyword evidence="2" id="KW-1185">Reference proteome</keyword>